<accession>A0ABQ9Y6T1</accession>
<feature type="transmembrane region" description="Helical" evidence="1">
    <location>
        <begin position="239"/>
        <end position="260"/>
    </location>
</feature>
<evidence type="ECO:0000256" key="1">
    <source>
        <dbReference type="SAM" id="Phobius"/>
    </source>
</evidence>
<keyword evidence="1" id="KW-1133">Transmembrane helix</keyword>
<feature type="transmembrane region" description="Helical" evidence="1">
    <location>
        <begin position="266"/>
        <end position="289"/>
    </location>
</feature>
<keyword evidence="4" id="KW-1185">Reference proteome</keyword>
<sequence>MSSASLATIFILSDLLLSSDHIAEVPQSLYDSDQTKMLAHVVSAVHTSLHVHPNEPNALSGDVIGMSIDFGPKGIRVLVESYGSYVGRTLQRTGHTLIRNGLTGDDLNEWLVRNSEKYDADNYRLMSRNCQHFALELYGYLTREPGALALIPFGVINMCTGLHKIIVSLIIFVGLPIAAFVSVCIQTLCQKRNRSTRSSCPQKCSSSSAIESEEGLMIWDASVADGHVMSLKEQLDDSGLSKVFGLGLAHSFLFFVDLVLKNRYKLARMTSFAIACLSGLAIVAIFPTARDKALSSFKRKLLFQHIQPVELEKVKYIHIIS</sequence>
<reference evidence="3 4" key="1">
    <citation type="journal article" date="2022" name="bioRxiv">
        <title>Genomics of Preaxostyla Flagellates Illuminates Evolutionary Transitions and the Path Towards Mitochondrial Loss.</title>
        <authorList>
            <person name="Novak L.V.F."/>
            <person name="Treitli S.C."/>
            <person name="Pyrih J."/>
            <person name="Halakuc P."/>
            <person name="Pipaliya S.V."/>
            <person name="Vacek V."/>
            <person name="Brzon O."/>
            <person name="Soukal P."/>
            <person name="Eme L."/>
            <person name="Dacks J.B."/>
            <person name="Karnkowska A."/>
            <person name="Elias M."/>
            <person name="Hampl V."/>
        </authorList>
    </citation>
    <scope>NUCLEOTIDE SEQUENCE [LARGE SCALE GENOMIC DNA]</scope>
    <source>
        <strain evidence="3">NAU3</strain>
        <tissue evidence="3">Gut</tissue>
    </source>
</reference>
<dbReference type="Gene3D" id="3.90.1720.30">
    <property type="entry name" value="PPPDE domains"/>
    <property type="match status" value="1"/>
</dbReference>
<evidence type="ECO:0000313" key="3">
    <source>
        <dbReference type="EMBL" id="KAK2959446.1"/>
    </source>
</evidence>
<feature type="signal peptide" evidence="2">
    <location>
        <begin position="1"/>
        <end position="18"/>
    </location>
</feature>
<dbReference type="InterPro" id="IPR042266">
    <property type="entry name" value="PPPDE_sf"/>
</dbReference>
<dbReference type="EMBL" id="JARBJD010000029">
    <property type="protein sequence ID" value="KAK2959446.1"/>
    <property type="molecule type" value="Genomic_DNA"/>
</dbReference>
<evidence type="ECO:0000313" key="4">
    <source>
        <dbReference type="Proteomes" id="UP001281761"/>
    </source>
</evidence>
<feature type="chain" id="PRO_5046894641" description="LRAT domain-containing protein" evidence="2">
    <location>
        <begin position="19"/>
        <end position="321"/>
    </location>
</feature>
<comment type="caution">
    <text evidence="3">The sequence shown here is derived from an EMBL/GenBank/DDBJ whole genome shotgun (WGS) entry which is preliminary data.</text>
</comment>
<evidence type="ECO:0008006" key="5">
    <source>
        <dbReference type="Google" id="ProtNLM"/>
    </source>
</evidence>
<keyword evidence="1" id="KW-0812">Transmembrane</keyword>
<evidence type="ECO:0000256" key="2">
    <source>
        <dbReference type="SAM" id="SignalP"/>
    </source>
</evidence>
<organism evidence="3 4">
    <name type="scientific">Blattamonas nauphoetae</name>
    <dbReference type="NCBI Taxonomy" id="2049346"/>
    <lineage>
        <taxon>Eukaryota</taxon>
        <taxon>Metamonada</taxon>
        <taxon>Preaxostyla</taxon>
        <taxon>Oxymonadida</taxon>
        <taxon>Blattamonas</taxon>
    </lineage>
</organism>
<protein>
    <recommendedName>
        <fullName evidence="5">LRAT domain-containing protein</fullName>
    </recommendedName>
</protein>
<proteinExistence type="predicted"/>
<feature type="transmembrane region" description="Helical" evidence="1">
    <location>
        <begin position="165"/>
        <end position="189"/>
    </location>
</feature>
<keyword evidence="2" id="KW-0732">Signal</keyword>
<name>A0ABQ9Y6T1_9EUKA</name>
<keyword evidence="1" id="KW-0472">Membrane</keyword>
<gene>
    <name evidence="3" type="ORF">BLNAU_5495</name>
</gene>
<dbReference type="Proteomes" id="UP001281761">
    <property type="component" value="Unassembled WGS sequence"/>
</dbReference>